<dbReference type="EMBL" id="JBHUHQ010000015">
    <property type="protein sequence ID" value="MFD2044699.1"/>
    <property type="molecule type" value="Genomic_DNA"/>
</dbReference>
<evidence type="ECO:0000256" key="1">
    <source>
        <dbReference type="ARBA" id="ARBA00022448"/>
    </source>
</evidence>
<dbReference type="HAMAP" id="MF_01871">
    <property type="entry name" value="DabA"/>
    <property type="match status" value="1"/>
</dbReference>
<evidence type="ECO:0000256" key="5">
    <source>
        <dbReference type="ARBA" id="ARBA00023136"/>
    </source>
</evidence>
<keyword evidence="4 6" id="KW-0862">Zinc</keyword>
<gene>
    <name evidence="6" type="primary">dabA</name>
    <name evidence="7" type="ORF">ACFSJF_10510</name>
</gene>
<comment type="similarity">
    <text evidence="6">Belongs to the inorganic carbon transporter (TC 9.A.2) DabA family.</text>
</comment>
<keyword evidence="8" id="KW-1185">Reference proteome</keyword>
<evidence type="ECO:0000256" key="3">
    <source>
        <dbReference type="ARBA" id="ARBA00022723"/>
    </source>
</evidence>
<feature type="binding site" evidence="6">
    <location>
        <position position="404"/>
    </location>
    <ligand>
        <name>Zn(2+)</name>
        <dbReference type="ChEBI" id="CHEBI:29105"/>
    </ligand>
</feature>
<comment type="subunit">
    <text evidence="6">Forms a complex with DabB.</text>
</comment>
<organism evidence="7 8">
    <name type="scientific">Ornithinibacillus salinisoli</name>
    <dbReference type="NCBI Taxonomy" id="1848459"/>
    <lineage>
        <taxon>Bacteria</taxon>
        <taxon>Bacillati</taxon>
        <taxon>Bacillota</taxon>
        <taxon>Bacilli</taxon>
        <taxon>Bacillales</taxon>
        <taxon>Bacillaceae</taxon>
        <taxon>Ornithinibacillus</taxon>
    </lineage>
</organism>
<evidence type="ECO:0000313" key="7">
    <source>
        <dbReference type="EMBL" id="MFD2044699.1"/>
    </source>
</evidence>
<comment type="function">
    <text evidence="6">Part of an energy-coupled inorganic carbon pump.</text>
</comment>
<comment type="caution">
    <text evidence="7">The sequence shown here is derived from an EMBL/GenBank/DDBJ whole genome shotgun (WGS) entry which is preliminary data.</text>
</comment>
<dbReference type="InterPro" id="IPR018752">
    <property type="entry name" value="DabA"/>
</dbReference>
<proteinExistence type="inferred from homology"/>
<accession>A0ABW4VZZ6</accession>
<keyword evidence="5 6" id="KW-0472">Membrane</keyword>
<dbReference type="PANTHER" id="PTHR38344">
    <property type="entry name" value="UPF0753 PROTEIN AQ_863"/>
    <property type="match status" value="1"/>
</dbReference>
<evidence type="ECO:0000256" key="2">
    <source>
        <dbReference type="ARBA" id="ARBA00022475"/>
    </source>
</evidence>
<keyword evidence="1 6" id="KW-0813">Transport</keyword>
<keyword evidence="2 6" id="KW-1003">Cell membrane</keyword>
<dbReference type="Pfam" id="PF10070">
    <property type="entry name" value="DabA"/>
    <property type="match status" value="1"/>
</dbReference>
<evidence type="ECO:0000256" key="6">
    <source>
        <dbReference type="HAMAP-Rule" id="MF_01871"/>
    </source>
</evidence>
<evidence type="ECO:0000256" key="4">
    <source>
        <dbReference type="ARBA" id="ARBA00022833"/>
    </source>
</evidence>
<comment type="cofactor">
    <cofactor evidence="6">
        <name>Zn(2+)</name>
        <dbReference type="ChEBI" id="CHEBI:29105"/>
    </cofactor>
</comment>
<feature type="binding site" evidence="6">
    <location>
        <position position="598"/>
    </location>
    <ligand>
        <name>Zn(2+)</name>
        <dbReference type="ChEBI" id="CHEBI:29105"/>
    </ligand>
</feature>
<feature type="binding site" evidence="6">
    <location>
        <position position="402"/>
    </location>
    <ligand>
        <name>Zn(2+)</name>
        <dbReference type="ChEBI" id="CHEBI:29105"/>
    </ligand>
</feature>
<dbReference type="Proteomes" id="UP001597383">
    <property type="component" value="Unassembled WGS sequence"/>
</dbReference>
<sequence length="882" mass="99987">MNVTSAIPKESVNLQKDRLPSTISELNISVLVKSASHVIAPLWPISTFAARNPWMGLENQPFDEVATWLKETRHVDIYPSSSMLHAAKQRGEINHNFIDLGLQQWIDSQSLNIPREVAEEFCRSSLQLDELPDNLLSSPEIKSLAEKASNFNQKKNKKYTLKPLSYYLEQQGGEKIAHTLDYQLIKWCKLYLDESEVAWGLPNREKGFYYAWRSIVEYDPGLSRTQRNLLKECHLEPESALKEALVALDIPYSEVEEYLKAHLLALPGWAGMMLWRSQQSTKESSLLTEYLAVRLTMEWVLMKSYLPLPLPFESTEKMVNKKQLIAAWIHWGNISVEAWSKLSSSEQNARLLLANRFNESVRRRIWWEAWEKTYENQLSKKMKSKKIGTDVSTPPLAQFIFCIDVRSEPFRRQLEKTGPFETYGMAGFFGLPIETSNLGSQEAHPSLPVILKPQHRVKESSLGSNKSYQQRLQIGKSINYAYKTMKQNLFASLLLPEVSGPWLSLKMIGRSFAPRGIGKTTRRLKNAWLHKPQTELTIDQEEASETELTVGFSDEEKVNYVRQALKTIGLTSDFSPLVVICGHGSHSTNNPYASALDCGACGGASGEFNARVLATLCNLPKVRKILGDEGIWIPEDTVFVAAEHITTIDELRWHYVPELSSKANEAFLCVNEALPKVVHHANAERLSKLPNLGSGLRNPKNEAERFAEDWSQVRPEWGLARNASFVIGRRTITKGCDLEGRAFLHDYDWTKDEDGSILANIIAGPGTVTQWINLQYYSSTVAPYYYGSGNKATQTVTSGIGIMQGNASDLLTGLPWQSVMQSDDELYHSPLRLLVVIEAPRQYVKRLLENDPIFYRKVKNGWLRLANVDSEGNWQSWSNQEI</sequence>
<comment type="subcellular location">
    <subcellularLocation>
        <location evidence="6">Cell membrane</location>
        <topology evidence="6">Peripheral membrane protein</topology>
    </subcellularLocation>
</comment>
<name>A0ABW4VZZ6_9BACI</name>
<dbReference type="RefSeq" id="WP_377556066.1">
    <property type="nucleotide sequence ID" value="NZ_JBHUHQ010000015.1"/>
</dbReference>
<reference evidence="8" key="1">
    <citation type="journal article" date="2019" name="Int. J. Syst. Evol. Microbiol.">
        <title>The Global Catalogue of Microorganisms (GCM) 10K type strain sequencing project: providing services to taxonomists for standard genome sequencing and annotation.</title>
        <authorList>
            <consortium name="The Broad Institute Genomics Platform"/>
            <consortium name="The Broad Institute Genome Sequencing Center for Infectious Disease"/>
            <person name="Wu L."/>
            <person name="Ma J."/>
        </authorList>
    </citation>
    <scope>NUCLEOTIDE SEQUENCE [LARGE SCALE GENOMIC DNA]</scope>
    <source>
        <strain evidence="8">R28</strain>
    </source>
</reference>
<keyword evidence="3 6" id="KW-0479">Metal-binding</keyword>
<evidence type="ECO:0000313" key="8">
    <source>
        <dbReference type="Proteomes" id="UP001597383"/>
    </source>
</evidence>
<dbReference type="PANTHER" id="PTHR38344:SF1">
    <property type="entry name" value="INORGANIC CARBON TRANSPORTER SUBUNIT DABA-RELATED"/>
    <property type="match status" value="1"/>
</dbReference>
<feature type="binding site" evidence="6">
    <location>
        <position position="583"/>
    </location>
    <ligand>
        <name>Zn(2+)</name>
        <dbReference type="ChEBI" id="CHEBI:29105"/>
    </ligand>
</feature>
<protein>
    <recommendedName>
        <fullName evidence="6">Probable inorganic carbon transporter subunit DabA</fullName>
    </recommendedName>
</protein>